<sequence length="237" mass="27024">MTETEKKTDVAAQQVIKYLNNKRVDSAYAQMGEAFKKELPLEKWRNIYATQLSGLLPFKTVEFKGSRSGINKYRIESVTPLQVFVSLDNYGKIHTFLVQRYQEDERKKEMAATDNPSKTVLDKAVDAIVSDYIQMIKNVGVSVAIYYKGKDHFYDYGETKKTTNLLAKAVLAKKNWPIIPSGLPNLPDNFNATITNQAQPYEHYDEKALFAFLEGFKATRKPGQSMSIAILQQAYWV</sequence>
<proteinExistence type="predicted"/>
<dbReference type="EMBL" id="JAGFNK010000508">
    <property type="protein sequence ID" value="KAI9449346.1"/>
    <property type="molecule type" value="Genomic_DNA"/>
</dbReference>
<comment type="caution">
    <text evidence="1">The sequence shown here is derived from an EMBL/GenBank/DDBJ whole genome shotgun (WGS) entry which is preliminary data.</text>
</comment>
<evidence type="ECO:0000313" key="1">
    <source>
        <dbReference type="EMBL" id="KAI9449346.1"/>
    </source>
</evidence>
<accession>A0ACC0TU59</accession>
<protein>
    <submittedName>
        <fullName evidence="1">Uncharacterized protein</fullName>
    </submittedName>
</protein>
<dbReference type="Proteomes" id="UP001207468">
    <property type="component" value="Unassembled WGS sequence"/>
</dbReference>
<evidence type="ECO:0000313" key="2">
    <source>
        <dbReference type="Proteomes" id="UP001207468"/>
    </source>
</evidence>
<gene>
    <name evidence="1" type="ORF">F5148DRAFT_1291615</name>
</gene>
<keyword evidence="2" id="KW-1185">Reference proteome</keyword>
<reference evidence="1" key="1">
    <citation type="submission" date="2021-03" db="EMBL/GenBank/DDBJ databases">
        <title>Evolutionary priming and transition to the ectomycorrhizal habit in an iconic lineage of mushroom-forming fungi: is preadaptation a requirement?</title>
        <authorList>
            <consortium name="DOE Joint Genome Institute"/>
            <person name="Looney B.P."/>
            <person name="Miyauchi S."/>
            <person name="Morin E."/>
            <person name="Drula E."/>
            <person name="Courty P.E."/>
            <person name="Chicoki N."/>
            <person name="Fauchery L."/>
            <person name="Kohler A."/>
            <person name="Kuo A."/>
            <person name="LaButti K."/>
            <person name="Pangilinan J."/>
            <person name="Lipzen A."/>
            <person name="Riley R."/>
            <person name="Andreopoulos W."/>
            <person name="He G."/>
            <person name="Johnson J."/>
            <person name="Barry K.W."/>
            <person name="Grigoriev I.V."/>
            <person name="Nagy L."/>
            <person name="Hibbett D."/>
            <person name="Henrissat B."/>
            <person name="Matheny P.B."/>
            <person name="Labbe J."/>
            <person name="Martin A.F."/>
        </authorList>
    </citation>
    <scope>NUCLEOTIDE SEQUENCE</scope>
    <source>
        <strain evidence="1">BPL698</strain>
    </source>
</reference>
<organism evidence="1 2">
    <name type="scientific">Russula earlei</name>
    <dbReference type="NCBI Taxonomy" id="71964"/>
    <lineage>
        <taxon>Eukaryota</taxon>
        <taxon>Fungi</taxon>
        <taxon>Dikarya</taxon>
        <taxon>Basidiomycota</taxon>
        <taxon>Agaricomycotina</taxon>
        <taxon>Agaricomycetes</taxon>
        <taxon>Russulales</taxon>
        <taxon>Russulaceae</taxon>
        <taxon>Russula</taxon>
    </lineage>
</organism>
<name>A0ACC0TU59_9AGAM</name>